<dbReference type="VEuPathDB" id="FungiDB:MGYG_01389"/>
<gene>
    <name evidence="1" type="ORF">MGYG_01389</name>
</gene>
<dbReference type="Proteomes" id="UP000002669">
    <property type="component" value="Unassembled WGS sequence"/>
</dbReference>
<evidence type="ECO:0000313" key="2">
    <source>
        <dbReference type="Proteomes" id="UP000002669"/>
    </source>
</evidence>
<keyword evidence="2" id="KW-1185">Reference proteome</keyword>
<dbReference type="RefSeq" id="XP_003177309.1">
    <property type="nucleotide sequence ID" value="XM_003177261.1"/>
</dbReference>
<evidence type="ECO:0000313" key="1">
    <source>
        <dbReference type="EMBL" id="EFQ98357.1"/>
    </source>
</evidence>
<accession>E5R0L3</accession>
<proteinExistence type="predicted"/>
<dbReference type="AlphaFoldDB" id="E5R0L3"/>
<organism evidence="2">
    <name type="scientific">Arthroderma gypseum (strain ATCC MYA-4604 / CBS 118893)</name>
    <name type="common">Microsporum gypseum</name>
    <dbReference type="NCBI Taxonomy" id="535722"/>
    <lineage>
        <taxon>Eukaryota</taxon>
        <taxon>Fungi</taxon>
        <taxon>Dikarya</taxon>
        <taxon>Ascomycota</taxon>
        <taxon>Pezizomycotina</taxon>
        <taxon>Eurotiomycetes</taxon>
        <taxon>Eurotiomycetidae</taxon>
        <taxon>Onygenales</taxon>
        <taxon>Arthrodermataceae</taxon>
        <taxon>Nannizzia</taxon>
    </lineage>
</organism>
<name>E5R0L3_ARTGP</name>
<reference evidence="2" key="1">
    <citation type="journal article" date="2012" name="MBio">
        <title>Comparative genome analysis of Trichophyton rubrum and related dermatophytes reveals candidate genes involved in infection.</title>
        <authorList>
            <person name="Martinez D.A."/>
            <person name="Oliver B.G."/>
            <person name="Graeser Y."/>
            <person name="Goldberg J.M."/>
            <person name="Li W."/>
            <person name="Martinez-Rossi N.M."/>
            <person name="Monod M."/>
            <person name="Shelest E."/>
            <person name="Barton R.C."/>
            <person name="Birch E."/>
            <person name="Brakhage A.A."/>
            <person name="Chen Z."/>
            <person name="Gurr S.J."/>
            <person name="Heiman D."/>
            <person name="Heitman J."/>
            <person name="Kosti I."/>
            <person name="Rossi A."/>
            <person name="Saif S."/>
            <person name="Samalova M."/>
            <person name="Saunders C.W."/>
            <person name="Shea T."/>
            <person name="Summerbell R.C."/>
            <person name="Xu J."/>
            <person name="Young S."/>
            <person name="Zeng Q."/>
            <person name="Birren B.W."/>
            <person name="Cuomo C.A."/>
            <person name="White T.C."/>
        </authorList>
    </citation>
    <scope>NUCLEOTIDE SEQUENCE [LARGE SCALE GENOMIC DNA]</scope>
    <source>
        <strain evidence="2">ATCC MYA-4604 / CBS 118893</strain>
    </source>
</reference>
<dbReference type="InParanoid" id="E5R0L3"/>
<dbReference type="GeneID" id="10032636"/>
<dbReference type="HOGENOM" id="CLU_2704354_0_0_1"/>
<protein>
    <submittedName>
        <fullName evidence="1">Uncharacterized protein</fullName>
    </submittedName>
</protein>
<sequence>MHMQCIFPVSRQLSACALVSMQWQSRRSDRHRHRHRASMVIQADKHLEGRWATYILARKRSAPGRPDAVSRLS</sequence>
<dbReference type="EMBL" id="DS989822">
    <property type="protein sequence ID" value="EFQ98357.1"/>
    <property type="molecule type" value="Genomic_DNA"/>
</dbReference>